<evidence type="ECO:0000256" key="1">
    <source>
        <dbReference type="SAM" id="Coils"/>
    </source>
</evidence>
<evidence type="ECO:0000256" key="2">
    <source>
        <dbReference type="SAM" id="SignalP"/>
    </source>
</evidence>
<feature type="signal peptide" evidence="2">
    <location>
        <begin position="1"/>
        <end position="19"/>
    </location>
</feature>
<dbReference type="AlphaFoldDB" id="A0A6S6T0I2"/>
<gene>
    <name evidence="3" type="ORF">HELGO_WM12751</name>
</gene>
<keyword evidence="1" id="KW-0175">Coiled coil</keyword>
<keyword evidence="2" id="KW-0732">Signal</keyword>
<accession>A0A6S6T0I2</accession>
<evidence type="ECO:0008006" key="4">
    <source>
        <dbReference type="Google" id="ProtNLM"/>
    </source>
</evidence>
<feature type="chain" id="PRO_5027748762" description="SoxXA-binding protein SoxK" evidence="2">
    <location>
        <begin position="20"/>
        <end position="91"/>
    </location>
</feature>
<protein>
    <recommendedName>
        <fullName evidence="4">SoxXA-binding protein SoxK</fullName>
    </recommendedName>
</protein>
<reference evidence="3" key="1">
    <citation type="submission" date="2020-01" db="EMBL/GenBank/DDBJ databases">
        <authorList>
            <person name="Meier V. D."/>
            <person name="Meier V D."/>
        </authorList>
    </citation>
    <scope>NUCLEOTIDE SEQUENCE</scope>
    <source>
        <strain evidence="3">HLG_WM_MAG_07</strain>
    </source>
</reference>
<evidence type="ECO:0000313" key="3">
    <source>
        <dbReference type="EMBL" id="CAA6808324.1"/>
    </source>
</evidence>
<organism evidence="3">
    <name type="scientific">uncultured Thiotrichaceae bacterium</name>
    <dbReference type="NCBI Taxonomy" id="298394"/>
    <lineage>
        <taxon>Bacteria</taxon>
        <taxon>Pseudomonadati</taxon>
        <taxon>Pseudomonadota</taxon>
        <taxon>Gammaproteobacteria</taxon>
        <taxon>Thiotrichales</taxon>
        <taxon>Thiotrichaceae</taxon>
        <taxon>environmental samples</taxon>
    </lineage>
</organism>
<sequence length="91" mass="9706">MKTLLASLLVAFSVSAAHAADDLATVLAEAKAENKKAAEVGFEWRDTGKFIKKAEEEKDAEKAMKLAKKALNQAKMAQVQAEAAKNAGPTF</sequence>
<name>A0A6S6T0I2_9GAMM</name>
<dbReference type="EMBL" id="CACVAY010000036">
    <property type="protein sequence ID" value="CAA6808324.1"/>
    <property type="molecule type" value="Genomic_DNA"/>
</dbReference>
<feature type="coiled-coil region" evidence="1">
    <location>
        <begin position="20"/>
        <end position="87"/>
    </location>
</feature>
<proteinExistence type="predicted"/>